<feature type="domain" description="Beta-lactamase-related" evidence="1">
    <location>
        <begin position="12"/>
        <end position="376"/>
    </location>
</feature>
<comment type="caution">
    <text evidence="2">The sequence shown here is derived from an EMBL/GenBank/DDBJ whole genome shotgun (WGS) entry which is preliminary data.</text>
</comment>
<dbReference type="InterPro" id="IPR012338">
    <property type="entry name" value="Beta-lactam/transpept-like"/>
</dbReference>
<reference evidence="2 3" key="1">
    <citation type="journal article" date="2018" name="Evol. Lett.">
        <title>Horizontal gene cluster transfer increased hallucinogenic mushroom diversity.</title>
        <authorList>
            <person name="Reynolds H.T."/>
            <person name="Vijayakumar V."/>
            <person name="Gluck-Thaler E."/>
            <person name="Korotkin H.B."/>
            <person name="Matheny P.B."/>
            <person name="Slot J.C."/>
        </authorList>
    </citation>
    <scope>NUCLEOTIDE SEQUENCE [LARGE SCALE GENOMIC DNA]</scope>
    <source>
        <strain evidence="2 3">2631</strain>
    </source>
</reference>
<dbReference type="PANTHER" id="PTHR43283:SF3">
    <property type="entry name" value="BETA-LACTAMASE FAMILY PROTEIN (AFU_ORTHOLOGUE AFUA_5G07500)"/>
    <property type="match status" value="1"/>
</dbReference>
<dbReference type="Pfam" id="PF00144">
    <property type="entry name" value="Beta-lactamase"/>
    <property type="match status" value="1"/>
</dbReference>
<dbReference type="STRING" id="93625.A0A409XTB4"/>
<organism evidence="2 3">
    <name type="scientific">Psilocybe cyanescens</name>
    <dbReference type="NCBI Taxonomy" id="93625"/>
    <lineage>
        <taxon>Eukaryota</taxon>
        <taxon>Fungi</taxon>
        <taxon>Dikarya</taxon>
        <taxon>Basidiomycota</taxon>
        <taxon>Agaricomycotina</taxon>
        <taxon>Agaricomycetes</taxon>
        <taxon>Agaricomycetidae</taxon>
        <taxon>Agaricales</taxon>
        <taxon>Agaricineae</taxon>
        <taxon>Strophariaceae</taxon>
        <taxon>Psilocybe</taxon>
    </lineage>
</organism>
<dbReference type="Proteomes" id="UP000283269">
    <property type="component" value="Unassembled WGS sequence"/>
</dbReference>
<evidence type="ECO:0000313" key="2">
    <source>
        <dbReference type="EMBL" id="PPQ93960.1"/>
    </source>
</evidence>
<dbReference type="AlphaFoldDB" id="A0A409XTB4"/>
<name>A0A409XTB4_PSICY</name>
<sequence>MAVLTKIGKESLDNLVAEISQNQKIPGFLFGATSVDEEIYLKPSGYNIVNDPKSGLIKEDSMFWLCGQSKMVVHLAALQLVERGKITLECPVSDYIPEFANLVVLDDQMADVPTYKPAKTIMRLKHILNFTSGLFYPMKGFRLDQQPEAYATPYNKDNPISQFLSIIKAIAHGWSSDIVGFLVEKVTGQSLENYLQDNIFKPLDIKASFYLTPDIKERLVDLTFRRGNNLEAWSDQSRIIERDPLKLACHMGGAGLYSSLKDFLTLLRHILKIMAGTASNSIISPGTVESIFEPALNDQSTKPLDRFLSMDPFTPTSGTQWTAGGFALSSSDLPGRRKKGSGFWFGWAHTFFLIDPTTEVATVFGTQIMPAADQEVFKAVAELEKALYAGLAA</sequence>
<dbReference type="PANTHER" id="PTHR43283">
    <property type="entry name" value="BETA-LACTAMASE-RELATED"/>
    <property type="match status" value="1"/>
</dbReference>
<dbReference type="OrthoDB" id="428260at2759"/>
<evidence type="ECO:0000313" key="3">
    <source>
        <dbReference type="Proteomes" id="UP000283269"/>
    </source>
</evidence>
<dbReference type="InterPro" id="IPR050789">
    <property type="entry name" value="Diverse_Enzym_Activities"/>
</dbReference>
<dbReference type="InParanoid" id="A0A409XTB4"/>
<proteinExistence type="predicted"/>
<gene>
    <name evidence="2" type="ORF">CVT25_014871</name>
</gene>
<dbReference type="EMBL" id="NHYD01000533">
    <property type="protein sequence ID" value="PPQ93960.1"/>
    <property type="molecule type" value="Genomic_DNA"/>
</dbReference>
<accession>A0A409XTB4</accession>
<dbReference type="Gene3D" id="3.40.710.10">
    <property type="entry name" value="DD-peptidase/beta-lactamase superfamily"/>
    <property type="match status" value="1"/>
</dbReference>
<protein>
    <recommendedName>
        <fullName evidence="1">Beta-lactamase-related domain-containing protein</fullName>
    </recommendedName>
</protein>
<dbReference type="SUPFAM" id="SSF56601">
    <property type="entry name" value="beta-lactamase/transpeptidase-like"/>
    <property type="match status" value="1"/>
</dbReference>
<keyword evidence="3" id="KW-1185">Reference proteome</keyword>
<dbReference type="InterPro" id="IPR001466">
    <property type="entry name" value="Beta-lactam-related"/>
</dbReference>
<evidence type="ECO:0000259" key="1">
    <source>
        <dbReference type="Pfam" id="PF00144"/>
    </source>
</evidence>